<protein>
    <submittedName>
        <fullName evidence="8">M3 family oligoendopeptidase</fullName>
    </submittedName>
</protein>
<keyword evidence="2 6" id="KW-0479">Metal-binding</keyword>
<dbReference type="EMBL" id="QNBD01000181">
    <property type="protein sequence ID" value="RKX69594.1"/>
    <property type="molecule type" value="Genomic_DNA"/>
</dbReference>
<dbReference type="CDD" id="cd09606">
    <property type="entry name" value="M3B_PepF"/>
    <property type="match status" value="1"/>
</dbReference>
<dbReference type="Pfam" id="PF01432">
    <property type="entry name" value="Peptidase_M3"/>
    <property type="match status" value="1"/>
</dbReference>
<dbReference type="InterPro" id="IPR001567">
    <property type="entry name" value="Pept_M3A_M3B_dom"/>
</dbReference>
<evidence type="ECO:0000256" key="5">
    <source>
        <dbReference type="ARBA" id="ARBA00023049"/>
    </source>
</evidence>
<feature type="non-terminal residue" evidence="8">
    <location>
        <position position="424"/>
    </location>
</feature>
<dbReference type="AlphaFoldDB" id="A0A660SFM7"/>
<evidence type="ECO:0000313" key="9">
    <source>
        <dbReference type="Proteomes" id="UP000271125"/>
    </source>
</evidence>
<evidence type="ECO:0000256" key="1">
    <source>
        <dbReference type="ARBA" id="ARBA00022670"/>
    </source>
</evidence>
<feature type="domain" description="Peptidase M3A/M3B catalytic" evidence="7">
    <location>
        <begin position="162"/>
        <end position="417"/>
    </location>
</feature>
<comment type="caution">
    <text evidence="8">The sequence shown here is derived from an EMBL/GenBank/DDBJ whole genome shotgun (WGS) entry which is preliminary data.</text>
</comment>
<reference evidence="8 9" key="1">
    <citation type="submission" date="2018-06" db="EMBL/GenBank/DDBJ databases">
        <title>Extensive metabolic versatility and redundancy in microbially diverse, dynamic hydrothermal sediments.</title>
        <authorList>
            <person name="Dombrowski N."/>
            <person name="Teske A."/>
            <person name="Baker B.J."/>
        </authorList>
    </citation>
    <scope>NUCLEOTIDE SEQUENCE [LARGE SCALE GENOMIC DNA]</scope>
    <source>
        <strain evidence="8">B10_G13</strain>
    </source>
</reference>
<keyword evidence="5 6" id="KW-0482">Metalloprotease</keyword>
<dbReference type="Proteomes" id="UP000271125">
    <property type="component" value="Unassembled WGS sequence"/>
</dbReference>
<dbReference type="GO" id="GO:0004222">
    <property type="term" value="F:metalloendopeptidase activity"/>
    <property type="evidence" value="ECO:0007669"/>
    <property type="project" value="InterPro"/>
</dbReference>
<sequence length="424" mass="50554">MYSKIDFKVWEDVEPLYKELYSRGINSLDQLEKWIVDRSKLYSHIDEAYARSYINMTRFTDNKNYKKAFTYFTNKILPNYRKYNHTLDRKLYNCRFKDNLPRSKYRILLRNIANQMEIFREKNIPLESEEINLSSNYGKTIGNILIEFEGKEYTLQQIRKVLKSPIRERRKKAWESMRSELYKHNRYLDNLFDNLKGIRVSKALNAGFKNYRDYMFKVNNRFDYTPDDCFEFHNAVKNIIVPITEKLFDERKKKLDIDTIKPWDKIAEAKEEPKLKPFTSGNELLNGVIKIYNMLNPDFAKFLKIMKKHDMFDLESRKGKAPGGYNYSLQKTGMPFIFMNAVGLHKDLITLLHEGGHATHTFLMRDIPIIEYRNTPSEVAEFASMSMELLTMDFWNIFYKDSDALIKAKKDHIANIIDFFPWCI</sequence>
<dbReference type="GO" id="GO:0006508">
    <property type="term" value="P:proteolysis"/>
    <property type="evidence" value="ECO:0007669"/>
    <property type="project" value="UniProtKB-KW"/>
</dbReference>
<comment type="cofactor">
    <cofactor evidence="6">
        <name>Zn(2+)</name>
        <dbReference type="ChEBI" id="CHEBI:29105"/>
    </cofactor>
    <text evidence="6">Binds 1 zinc ion.</text>
</comment>
<dbReference type="GO" id="GO:0046872">
    <property type="term" value="F:metal ion binding"/>
    <property type="evidence" value="ECO:0007669"/>
    <property type="project" value="UniProtKB-UniRule"/>
</dbReference>
<accession>A0A660SFM7</accession>
<keyword evidence="4 6" id="KW-0862">Zinc</keyword>
<organism evidence="8 9">
    <name type="scientific">candidate division TA06 bacterium</name>
    <dbReference type="NCBI Taxonomy" id="2250710"/>
    <lineage>
        <taxon>Bacteria</taxon>
        <taxon>Bacteria division TA06</taxon>
    </lineage>
</organism>
<evidence type="ECO:0000256" key="3">
    <source>
        <dbReference type="ARBA" id="ARBA00022801"/>
    </source>
</evidence>
<keyword evidence="3 6" id="KW-0378">Hydrolase</keyword>
<evidence type="ECO:0000259" key="7">
    <source>
        <dbReference type="Pfam" id="PF01432"/>
    </source>
</evidence>
<evidence type="ECO:0000313" key="8">
    <source>
        <dbReference type="EMBL" id="RKX69594.1"/>
    </source>
</evidence>
<dbReference type="Gene3D" id="1.10.1370.30">
    <property type="match status" value="1"/>
</dbReference>
<gene>
    <name evidence="8" type="ORF">DRP43_04235</name>
</gene>
<keyword evidence="1 6" id="KW-0645">Protease</keyword>
<name>A0A660SFM7_UNCT6</name>
<comment type="similarity">
    <text evidence="6">Belongs to the peptidase M3 family.</text>
</comment>
<evidence type="ECO:0000256" key="2">
    <source>
        <dbReference type="ARBA" id="ARBA00022723"/>
    </source>
</evidence>
<dbReference type="SUPFAM" id="SSF55486">
    <property type="entry name" value="Metalloproteases ('zincins'), catalytic domain"/>
    <property type="match status" value="1"/>
</dbReference>
<evidence type="ECO:0000256" key="6">
    <source>
        <dbReference type="RuleBase" id="RU003435"/>
    </source>
</evidence>
<evidence type="ECO:0000256" key="4">
    <source>
        <dbReference type="ARBA" id="ARBA00022833"/>
    </source>
</evidence>
<proteinExistence type="inferred from homology"/>